<evidence type="ECO:0000256" key="1">
    <source>
        <dbReference type="SAM" id="Phobius"/>
    </source>
</evidence>
<keyword evidence="1" id="KW-0812">Transmembrane</keyword>
<keyword evidence="1" id="KW-0472">Membrane</keyword>
<feature type="transmembrane region" description="Helical" evidence="1">
    <location>
        <begin position="39"/>
        <end position="62"/>
    </location>
</feature>
<proteinExistence type="predicted"/>
<dbReference type="OrthoDB" id="4745173at2"/>
<reference evidence="3 4" key="1">
    <citation type="submission" date="2019-06" db="EMBL/GenBank/DDBJ databases">
        <title>Sequencing the genomes of 1000 actinobacteria strains.</title>
        <authorList>
            <person name="Klenk H.-P."/>
        </authorList>
    </citation>
    <scope>NUCLEOTIDE SEQUENCE [LARGE SCALE GENOMIC DNA]</scope>
    <source>
        <strain evidence="3 4">DSM 45015</strain>
    </source>
</reference>
<accession>A0A543NEC6</accession>
<sequence>MARDYDSQLLESTAVRRKRLREAVFFGPQRSRRRLDENLGKVVISVCVSAAVCAGTVGWSFVQTQLDGRDQQEQQASPEATSAPLPADWVGSEVTFPMLREELGHARVPPDLYVLPGDERPSPEEVSSYYLVTEEGADGYSAGIIEFDQGRTGPEFATEDEACRWLYQELASAVSDPQPLGADEEREADELTSELTSTVRDRLDGRAGGVQVTLERGQVVDALGQESGSVLFPDRTPLARRDLPEAVRGAEGSALRESYHRYRVAFPFQVEASAVAAREGGPDGVRFDVGAQGFAQPPELPSIRWLVGNGYLERVAATDLPS</sequence>
<dbReference type="InterPro" id="IPR025331">
    <property type="entry name" value="TNT"/>
</dbReference>
<keyword evidence="4" id="KW-1185">Reference proteome</keyword>
<dbReference type="AlphaFoldDB" id="A0A543NEC6"/>
<dbReference type="RefSeq" id="WP_141921461.1">
    <property type="nucleotide sequence ID" value="NZ_VFQC01000001.1"/>
</dbReference>
<evidence type="ECO:0000313" key="4">
    <source>
        <dbReference type="Proteomes" id="UP000317422"/>
    </source>
</evidence>
<dbReference type="GO" id="GO:0050135">
    <property type="term" value="F:NADP+ nucleosidase activity"/>
    <property type="evidence" value="ECO:0007669"/>
    <property type="project" value="InterPro"/>
</dbReference>
<evidence type="ECO:0000313" key="3">
    <source>
        <dbReference type="EMBL" id="TQN30183.1"/>
    </source>
</evidence>
<dbReference type="EMBL" id="VFQC01000001">
    <property type="protein sequence ID" value="TQN30183.1"/>
    <property type="molecule type" value="Genomic_DNA"/>
</dbReference>
<comment type="caution">
    <text evidence="3">The sequence shown here is derived from an EMBL/GenBank/DDBJ whole genome shotgun (WGS) entry which is preliminary data.</text>
</comment>
<gene>
    <name evidence="3" type="ORF">FHX37_0044</name>
</gene>
<organism evidence="3 4">
    <name type="scientific">Haloactinospora alba</name>
    <dbReference type="NCBI Taxonomy" id="405555"/>
    <lineage>
        <taxon>Bacteria</taxon>
        <taxon>Bacillati</taxon>
        <taxon>Actinomycetota</taxon>
        <taxon>Actinomycetes</taxon>
        <taxon>Streptosporangiales</taxon>
        <taxon>Nocardiopsidaceae</taxon>
        <taxon>Haloactinospora</taxon>
    </lineage>
</organism>
<protein>
    <submittedName>
        <fullName evidence="3">Uncharacterized protein DUF4237</fullName>
    </submittedName>
</protein>
<keyword evidence="1" id="KW-1133">Transmembrane helix</keyword>
<dbReference type="Pfam" id="PF14021">
    <property type="entry name" value="TNT"/>
    <property type="match status" value="1"/>
</dbReference>
<dbReference type="Proteomes" id="UP000317422">
    <property type="component" value="Unassembled WGS sequence"/>
</dbReference>
<feature type="domain" description="TNT" evidence="2">
    <location>
        <begin position="213"/>
        <end position="315"/>
    </location>
</feature>
<evidence type="ECO:0000259" key="2">
    <source>
        <dbReference type="Pfam" id="PF14021"/>
    </source>
</evidence>
<name>A0A543NEC6_9ACTN</name>